<protein>
    <recommendedName>
        <fullName evidence="5">Membrane-anchored ribosome-binding protein, inhibits growth in stationary phase, ElaB/YqjD/DUF883 family</fullName>
    </recommendedName>
</protein>
<evidence type="ECO:0008006" key="5">
    <source>
        <dbReference type="Google" id="ProtNLM"/>
    </source>
</evidence>
<gene>
    <name evidence="3" type="ORF">SAMN05192583_2218</name>
</gene>
<dbReference type="AlphaFoldDB" id="A0A1H8EMC6"/>
<keyword evidence="2" id="KW-0812">Transmembrane</keyword>
<accession>A0A1H8EMC6</accession>
<dbReference type="EMBL" id="FOCF01000005">
    <property type="protein sequence ID" value="SEN20037.1"/>
    <property type="molecule type" value="Genomic_DNA"/>
</dbReference>
<name>A0A1H8EMC6_9SPHN</name>
<dbReference type="Proteomes" id="UP000199206">
    <property type="component" value="Unassembled WGS sequence"/>
</dbReference>
<dbReference type="OrthoDB" id="7584899at2"/>
<keyword evidence="4" id="KW-1185">Reference proteome</keyword>
<keyword evidence="2" id="KW-1133">Transmembrane helix</keyword>
<evidence type="ECO:0000256" key="1">
    <source>
        <dbReference type="SAM" id="MobiDB-lite"/>
    </source>
</evidence>
<evidence type="ECO:0000313" key="3">
    <source>
        <dbReference type="EMBL" id="SEN20037.1"/>
    </source>
</evidence>
<reference evidence="4" key="1">
    <citation type="submission" date="2016-10" db="EMBL/GenBank/DDBJ databases">
        <authorList>
            <person name="Varghese N."/>
            <person name="Submissions S."/>
        </authorList>
    </citation>
    <scope>NUCLEOTIDE SEQUENCE [LARGE SCALE GENOMIC DNA]</scope>
    <source>
        <strain evidence="4">S6-262</strain>
    </source>
</reference>
<organism evidence="3 4">
    <name type="scientific">Sphingomonas gellani</name>
    <dbReference type="NCBI Taxonomy" id="1166340"/>
    <lineage>
        <taxon>Bacteria</taxon>
        <taxon>Pseudomonadati</taxon>
        <taxon>Pseudomonadota</taxon>
        <taxon>Alphaproteobacteria</taxon>
        <taxon>Sphingomonadales</taxon>
        <taxon>Sphingomonadaceae</taxon>
        <taxon>Sphingomonas</taxon>
    </lineage>
</organism>
<dbReference type="RefSeq" id="WP_093665773.1">
    <property type="nucleotide sequence ID" value="NZ_FOCF01000005.1"/>
</dbReference>
<evidence type="ECO:0000256" key="2">
    <source>
        <dbReference type="SAM" id="Phobius"/>
    </source>
</evidence>
<feature type="transmembrane region" description="Helical" evidence="2">
    <location>
        <begin position="60"/>
        <end position="77"/>
    </location>
</feature>
<evidence type="ECO:0000313" key="4">
    <source>
        <dbReference type="Proteomes" id="UP000199206"/>
    </source>
</evidence>
<dbReference type="STRING" id="1166340.SAMN05192583_2218"/>
<keyword evidence="2" id="KW-0472">Membrane</keyword>
<proteinExistence type="predicted"/>
<sequence>MANTKTHTDTQHDHDHGRLHDVRETATHAYEATRDRTLDALESGRETAEKALAGIGSNPLAIVVGGLAVGAIAGSLIPRSAREKELLAPLGKQLGERARTAIDAAKAAGLEELNNRGLTRDGIRDQAKGLFDGVATAVSNAGTAAANASKQG</sequence>
<feature type="region of interest" description="Disordered" evidence="1">
    <location>
        <begin position="1"/>
        <end position="21"/>
    </location>
</feature>